<dbReference type="GO" id="GO:0008237">
    <property type="term" value="F:metallopeptidase activity"/>
    <property type="evidence" value="ECO:0007669"/>
    <property type="project" value="InterPro"/>
</dbReference>
<keyword evidence="2" id="KW-1185">Reference proteome</keyword>
<dbReference type="WBParaSite" id="GPUH_0001492101-mRNA-1">
    <property type="protein sequence ID" value="GPUH_0001492101-mRNA-1"/>
    <property type="gene ID" value="GPUH_0001492101"/>
</dbReference>
<dbReference type="InterPro" id="IPR024079">
    <property type="entry name" value="MetalloPept_cat_dom_sf"/>
</dbReference>
<sequence length="165" mass="18888">EFLKDLIDFSAYSDNKIEDVATRSILYLTDKALNYPTYNHSRGLVIDQLIRFLGFRPEHLRPDAPSYIQPIRELLILPNPNFLSAQLQWPFDPESVSVPAQARDWYELTIYCPARDKRNIGAGQRAGLLTKWDAVKLNSMFCPDRVGAIDPRYGPCVVPRKNAHV</sequence>
<dbReference type="OrthoDB" id="5850517at2759"/>
<evidence type="ECO:0000313" key="2">
    <source>
        <dbReference type="Proteomes" id="UP000271098"/>
    </source>
</evidence>
<dbReference type="AlphaFoldDB" id="A0A183E1R0"/>
<accession>A0A183E1R0</accession>
<reference evidence="1 2" key="2">
    <citation type="submission" date="2018-11" db="EMBL/GenBank/DDBJ databases">
        <authorList>
            <consortium name="Pathogen Informatics"/>
        </authorList>
    </citation>
    <scope>NUCLEOTIDE SEQUENCE [LARGE SCALE GENOMIC DNA]</scope>
</reference>
<reference evidence="3" key="1">
    <citation type="submission" date="2016-06" db="UniProtKB">
        <authorList>
            <consortium name="WormBaseParasite"/>
        </authorList>
    </citation>
    <scope>IDENTIFICATION</scope>
</reference>
<organism evidence="3">
    <name type="scientific">Gongylonema pulchrum</name>
    <dbReference type="NCBI Taxonomy" id="637853"/>
    <lineage>
        <taxon>Eukaryota</taxon>
        <taxon>Metazoa</taxon>
        <taxon>Ecdysozoa</taxon>
        <taxon>Nematoda</taxon>
        <taxon>Chromadorea</taxon>
        <taxon>Rhabditida</taxon>
        <taxon>Spirurina</taxon>
        <taxon>Spiruromorpha</taxon>
        <taxon>Spiruroidea</taxon>
        <taxon>Gongylonematidae</taxon>
        <taxon>Gongylonema</taxon>
    </lineage>
</organism>
<dbReference type="EMBL" id="UYRT01081784">
    <property type="protein sequence ID" value="VDN24978.1"/>
    <property type="molecule type" value="Genomic_DNA"/>
</dbReference>
<evidence type="ECO:0000313" key="1">
    <source>
        <dbReference type="EMBL" id="VDN24978.1"/>
    </source>
</evidence>
<gene>
    <name evidence="1" type="ORF">GPUH_LOCUS14901</name>
</gene>
<dbReference type="Proteomes" id="UP000271098">
    <property type="component" value="Unassembled WGS sequence"/>
</dbReference>
<dbReference type="Gene3D" id="3.40.390.10">
    <property type="entry name" value="Collagenase (Catalytic Domain)"/>
    <property type="match status" value="1"/>
</dbReference>
<protein>
    <submittedName>
        <fullName evidence="3">COesterase domain-containing protein</fullName>
    </submittedName>
</protein>
<evidence type="ECO:0000313" key="3">
    <source>
        <dbReference type="WBParaSite" id="GPUH_0001492101-mRNA-1"/>
    </source>
</evidence>
<name>A0A183E1R0_9BILA</name>
<proteinExistence type="predicted"/>